<dbReference type="GO" id="GO:0003700">
    <property type="term" value="F:DNA-binding transcription factor activity"/>
    <property type="evidence" value="ECO:0007669"/>
    <property type="project" value="TreeGrafter"/>
</dbReference>
<evidence type="ECO:0000256" key="2">
    <source>
        <dbReference type="PROSITE-ProRule" id="PRU00335"/>
    </source>
</evidence>
<feature type="domain" description="HTH tetR-type" evidence="3">
    <location>
        <begin position="14"/>
        <end position="74"/>
    </location>
</feature>
<dbReference type="InterPro" id="IPR041490">
    <property type="entry name" value="KstR2_TetR_C"/>
</dbReference>
<gene>
    <name evidence="4" type="ORF">BBK14_18555</name>
</gene>
<evidence type="ECO:0000256" key="1">
    <source>
        <dbReference type="ARBA" id="ARBA00023125"/>
    </source>
</evidence>
<dbReference type="Proteomes" id="UP000179769">
    <property type="component" value="Unassembled WGS sequence"/>
</dbReference>
<keyword evidence="5" id="KW-1185">Reference proteome</keyword>
<evidence type="ECO:0000313" key="5">
    <source>
        <dbReference type="Proteomes" id="UP000179769"/>
    </source>
</evidence>
<dbReference type="Pfam" id="PF17932">
    <property type="entry name" value="TetR_C_24"/>
    <property type="match status" value="1"/>
</dbReference>
<dbReference type="PANTHER" id="PTHR30055:SF226">
    <property type="entry name" value="HTH-TYPE TRANSCRIPTIONAL REGULATOR PKSA"/>
    <property type="match status" value="1"/>
</dbReference>
<name>A0A1S1Q452_9ACTN</name>
<evidence type="ECO:0000313" key="4">
    <source>
        <dbReference type="EMBL" id="OHV27965.1"/>
    </source>
</evidence>
<dbReference type="OrthoDB" id="63332at2"/>
<dbReference type="PANTHER" id="PTHR30055">
    <property type="entry name" value="HTH-TYPE TRANSCRIPTIONAL REGULATOR RUTR"/>
    <property type="match status" value="1"/>
</dbReference>
<evidence type="ECO:0000259" key="3">
    <source>
        <dbReference type="PROSITE" id="PS50977"/>
    </source>
</evidence>
<comment type="caution">
    <text evidence="4">The sequence shown here is derived from an EMBL/GenBank/DDBJ whole genome shotgun (WGS) entry which is preliminary data.</text>
</comment>
<sequence length="267" mass="27192">MPYRRTTAVDDRLAAARERLIVAATDLVADAGWAGASVTAVAAAADMSVGSVYQHFPSKSALVVEVFRRAADREATLISALAAVSTAAVPTAAVPDATAPGAAEAPAAGGDPVDRLVQAVALFTRRALARRGLAYALLVAPSDPAVEAERLDFRRRYRDVFAALVREGVEAGSLPAQDPMVAAAALTGAIGEVLVGPVSMTEELPRGGREAERVVREVVAMALRCVGACPVERGWPSFSAGPVPVAGQVAVAGQVPAPAGRPPGGTG</sequence>
<organism evidence="4 5">
    <name type="scientific">Parafrankia soli</name>
    <dbReference type="NCBI Taxonomy" id="2599596"/>
    <lineage>
        <taxon>Bacteria</taxon>
        <taxon>Bacillati</taxon>
        <taxon>Actinomycetota</taxon>
        <taxon>Actinomycetes</taxon>
        <taxon>Frankiales</taxon>
        <taxon>Frankiaceae</taxon>
        <taxon>Parafrankia</taxon>
    </lineage>
</organism>
<feature type="DNA-binding region" description="H-T-H motif" evidence="2">
    <location>
        <begin position="37"/>
        <end position="56"/>
    </location>
</feature>
<dbReference type="InterPro" id="IPR001647">
    <property type="entry name" value="HTH_TetR"/>
</dbReference>
<dbReference type="GO" id="GO:0000976">
    <property type="term" value="F:transcription cis-regulatory region binding"/>
    <property type="evidence" value="ECO:0007669"/>
    <property type="project" value="TreeGrafter"/>
</dbReference>
<dbReference type="PRINTS" id="PR00455">
    <property type="entry name" value="HTHTETR"/>
</dbReference>
<proteinExistence type="predicted"/>
<reference evidence="5" key="1">
    <citation type="submission" date="2016-07" db="EMBL/GenBank/DDBJ databases">
        <title>Frankia sp. NRRL B-16219 Genome sequencing.</title>
        <authorList>
            <person name="Ghodhbane-Gtari F."/>
            <person name="Swanson E."/>
            <person name="Gueddou A."/>
            <person name="Louati M."/>
            <person name="Nouioui I."/>
            <person name="Hezbri K."/>
            <person name="Abebe-Akele F."/>
            <person name="Simpson S."/>
            <person name="Morris K."/>
            <person name="Thomas K."/>
            <person name="Gtari M."/>
            <person name="Tisa L.S."/>
        </authorList>
    </citation>
    <scope>NUCLEOTIDE SEQUENCE [LARGE SCALE GENOMIC DNA]</scope>
    <source>
        <strain evidence="5">NRRL B-16219</strain>
    </source>
</reference>
<keyword evidence="1 2" id="KW-0238">DNA-binding</keyword>
<dbReference type="InterPro" id="IPR036271">
    <property type="entry name" value="Tet_transcr_reg_TetR-rel_C_sf"/>
</dbReference>
<dbReference type="InterPro" id="IPR050109">
    <property type="entry name" value="HTH-type_TetR-like_transc_reg"/>
</dbReference>
<dbReference type="EMBL" id="MAXA01000215">
    <property type="protein sequence ID" value="OHV27965.1"/>
    <property type="molecule type" value="Genomic_DNA"/>
</dbReference>
<dbReference type="SUPFAM" id="SSF48498">
    <property type="entry name" value="Tetracyclin repressor-like, C-terminal domain"/>
    <property type="match status" value="1"/>
</dbReference>
<dbReference type="InterPro" id="IPR009057">
    <property type="entry name" value="Homeodomain-like_sf"/>
</dbReference>
<dbReference type="AlphaFoldDB" id="A0A1S1Q452"/>
<dbReference type="Pfam" id="PF00440">
    <property type="entry name" value="TetR_N"/>
    <property type="match status" value="1"/>
</dbReference>
<dbReference type="SUPFAM" id="SSF46689">
    <property type="entry name" value="Homeodomain-like"/>
    <property type="match status" value="1"/>
</dbReference>
<protein>
    <submittedName>
        <fullName evidence="4">TetR family transcriptional regulator</fullName>
    </submittedName>
</protein>
<dbReference type="PROSITE" id="PS50977">
    <property type="entry name" value="HTH_TETR_2"/>
    <property type="match status" value="1"/>
</dbReference>
<accession>A0A1S1Q452</accession>
<dbReference type="Gene3D" id="1.10.357.10">
    <property type="entry name" value="Tetracycline Repressor, domain 2"/>
    <property type="match status" value="2"/>
</dbReference>
<dbReference type="RefSeq" id="WP_071064071.1">
    <property type="nucleotide sequence ID" value="NZ_MAXA01000215.1"/>
</dbReference>